<keyword evidence="4 9" id="KW-0067">ATP-binding</keyword>
<feature type="binding site" evidence="9">
    <location>
        <begin position="237"/>
        <end position="238"/>
    </location>
    <ligand>
        <name>ATP</name>
        <dbReference type="ChEBI" id="CHEBI:30616"/>
    </ligand>
</feature>
<evidence type="ECO:0000256" key="6">
    <source>
        <dbReference type="ARBA" id="ARBA00050862"/>
    </source>
</evidence>
<evidence type="ECO:0000313" key="14">
    <source>
        <dbReference type="EMBL" id="STS88858.1"/>
    </source>
</evidence>
<evidence type="ECO:0000256" key="1">
    <source>
        <dbReference type="ARBA" id="ARBA00022679"/>
    </source>
</evidence>
<evidence type="ECO:0000256" key="7">
    <source>
        <dbReference type="ARBA" id="ARBA00055294"/>
    </source>
</evidence>
<dbReference type="InterPro" id="IPR016185">
    <property type="entry name" value="PreATP-grasp_dom_sf"/>
</dbReference>
<dbReference type="FunFam" id="3.40.50.20:FF:000017">
    <property type="entry name" value="N5-carboxyaminoimidazole ribonucleotide synthase"/>
    <property type="match status" value="1"/>
</dbReference>
<comment type="similarity">
    <text evidence="8">Belongs to the SelU family.</text>
</comment>
<keyword evidence="2 9" id="KW-0547">Nucleotide-binding</keyword>
<dbReference type="GO" id="GO:0034028">
    <property type="term" value="F:5-(carboxyamino)imidazole ribonucleotide synthase activity"/>
    <property type="evidence" value="ECO:0007669"/>
    <property type="project" value="UniProtKB-UniRule"/>
</dbReference>
<dbReference type="NCBIfam" id="NF004678">
    <property type="entry name" value="PRK06019.1-4"/>
    <property type="match status" value="1"/>
</dbReference>
<dbReference type="PROSITE" id="PS50975">
    <property type="entry name" value="ATP_GRASP"/>
    <property type="match status" value="1"/>
</dbReference>
<evidence type="ECO:0000256" key="3">
    <source>
        <dbReference type="ARBA" id="ARBA00022755"/>
    </source>
</evidence>
<feature type="binding site" evidence="9">
    <location>
        <begin position="153"/>
        <end position="156"/>
    </location>
    <ligand>
        <name>ATP</name>
        <dbReference type="ChEBI" id="CHEBI:30616"/>
    </ligand>
</feature>
<dbReference type="AlphaFoldDB" id="A0A7H4MEV8"/>
<comment type="function">
    <text evidence="7">Involved in the post-transcriptional modification of the uridine at the wobble position (U34) of tRNA(Lys), tRNA(Glu) and tRNA(Gln). Catalyzes the conversion of 2-thiouridine (S2U-RNA) to 2-selenouridine (Se2U-RNA). Acts in a two-step process involving geranylation of 2-thiouridine (S2U) to S-geranyl-2-thiouridine (geS2U) and subsequent selenation of the latter derivative to 2-selenouridine (Se2U) in the tRNA chain.</text>
</comment>
<dbReference type="InterPro" id="IPR011761">
    <property type="entry name" value="ATP-grasp"/>
</dbReference>
<dbReference type="GO" id="GO:0043828">
    <property type="term" value="F:tRNA 2-selenouridine synthase activity"/>
    <property type="evidence" value="ECO:0007669"/>
    <property type="project" value="UniProtKB-EC"/>
</dbReference>
<dbReference type="HAMAP" id="MF_01928">
    <property type="entry name" value="PurK"/>
    <property type="match status" value="1"/>
</dbReference>
<feature type="binding site" evidence="9">
    <location>
        <position position="120"/>
    </location>
    <ligand>
        <name>ATP</name>
        <dbReference type="ChEBI" id="CHEBI:30616"/>
    </ligand>
</feature>
<dbReference type="Gene3D" id="3.40.250.10">
    <property type="entry name" value="Rhodanese-like domain"/>
    <property type="match status" value="1"/>
</dbReference>
<dbReference type="Gene3D" id="3.30.1490.20">
    <property type="entry name" value="ATP-grasp fold, A domain"/>
    <property type="match status" value="1"/>
</dbReference>
<dbReference type="InterPro" id="IPR036873">
    <property type="entry name" value="Rhodanese-like_dom_sf"/>
</dbReference>
<feature type="domain" description="ATP-grasp" evidence="13">
    <location>
        <begin position="84"/>
        <end position="267"/>
    </location>
</feature>
<dbReference type="Gene3D" id="3.40.50.20">
    <property type="match status" value="1"/>
</dbReference>
<dbReference type="Pfam" id="PF02222">
    <property type="entry name" value="ATP-grasp"/>
    <property type="match status" value="1"/>
</dbReference>
<dbReference type="GO" id="GO:0002098">
    <property type="term" value="P:tRNA wobble uridine modification"/>
    <property type="evidence" value="ECO:0007669"/>
    <property type="project" value="InterPro"/>
</dbReference>
<dbReference type="InterPro" id="IPR005875">
    <property type="entry name" value="PurK"/>
</dbReference>
<evidence type="ECO:0000256" key="11">
    <source>
        <dbReference type="SAM" id="MobiDB-lite"/>
    </source>
</evidence>
<dbReference type="GO" id="GO:0006189">
    <property type="term" value="P:'de novo' IMP biosynthetic process"/>
    <property type="evidence" value="ECO:0007669"/>
    <property type="project" value="UniProtKB-UniRule"/>
</dbReference>
<comment type="similarity">
    <text evidence="9 10">Belongs to the PurK/PurT family.</text>
</comment>
<dbReference type="Pfam" id="PF17769">
    <property type="entry name" value="PurK_C"/>
    <property type="match status" value="1"/>
</dbReference>
<dbReference type="SMART" id="SM00450">
    <property type="entry name" value="RHOD"/>
    <property type="match status" value="1"/>
</dbReference>
<dbReference type="InterPro" id="IPR017582">
    <property type="entry name" value="SelU"/>
</dbReference>
<dbReference type="EC" id="6.3.4.18" evidence="9 10"/>
<dbReference type="GO" id="GO:0046872">
    <property type="term" value="F:metal ion binding"/>
    <property type="evidence" value="ECO:0007669"/>
    <property type="project" value="InterPro"/>
</dbReference>
<feature type="compositionally biased region" description="Basic and acidic residues" evidence="11">
    <location>
        <begin position="310"/>
        <end position="333"/>
    </location>
</feature>
<dbReference type="Pfam" id="PF26341">
    <property type="entry name" value="AAA_SelU"/>
    <property type="match status" value="1"/>
</dbReference>
<comment type="caution">
    <text evidence="14">The sequence shown here is derived from an EMBL/GenBank/DDBJ whole genome shotgun (WGS) entry which is preliminary data.</text>
</comment>
<comment type="function">
    <text evidence="10">Catalyzes the ATP-dependent conversion of 5-aminoimidazole ribonucleotide (AIR) and HCO(3)- to N5-carboxyaminoimidazole ribonucleotide (N5-CAIR).</text>
</comment>
<organism evidence="14 15">
    <name type="scientific">Klebsiella variicola</name>
    <dbReference type="NCBI Taxonomy" id="244366"/>
    <lineage>
        <taxon>Bacteria</taxon>
        <taxon>Pseudomonadati</taxon>
        <taxon>Pseudomonadota</taxon>
        <taxon>Gammaproteobacteria</taxon>
        <taxon>Enterobacterales</taxon>
        <taxon>Enterobacteriaceae</taxon>
        <taxon>Klebsiella/Raoultella group</taxon>
        <taxon>Klebsiella</taxon>
        <taxon>Klebsiella pneumoniae complex</taxon>
    </lineage>
</organism>
<dbReference type="InterPro" id="IPR003135">
    <property type="entry name" value="ATP-grasp_carboxylate-amine"/>
</dbReference>
<dbReference type="FunFam" id="3.30.1490.20:FF:000021">
    <property type="entry name" value="N5-carboxyaminoimidazole ribonucleotide synthase"/>
    <property type="match status" value="1"/>
</dbReference>
<dbReference type="CDD" id="cd01520">
    <property type="entry name" value="RHOD_YbbB"/>
    <property type="match status" value="1"/>
</dbReference>
<dbReference type="FunFam" id="3.40.250.10:FF:000009">
    <property type="entry name" value="tRNA 2-selenouridine/geranyl-2-thiouridine synthase"/>
    <property type="match status" value="1"/>
</dbReference>
<evidence type="ECO:0000256" key="5">
    <source>
        <dbReference type="ARBA" id="ARBA00023266"/>
    </source>
</evidence>
<evidence type="ECO:0000259" key="13">
    <source>
        <dbReference type="PROSITE" id="PS50975"/>
    </source>
</evidence>
<dbReference type="InterPro" id="IPR040686">
    <property type="entry name" value="PurK_C"/>
</dbReference>
<dbReference type="PANTHER" id="PTHR30401">
    <property type="entry name" value="TRNA 2-SELENOURIDINE SYNTHASE"/>
    <property type="match status" value="1"/>
</dbReference>
<evidence type="ECO:0000256" key="4">
    <source>
        <dbReference type="ARBA" id="ARBA00022840"/>
    </source>
</evidence>
<name>A0A7H4MEV8_KLEVA</name>
<comment type="subunit">
    <text evidence="9 10">Homodimer.</text>
</comment>
<comment type="function">
    <text evidence="9">Catalyzes the ATP-dependent conversion of 5-aminoimidazole ribonucleotide (AIR) and HCO(3)(-) to N5-carboxyaminoimidazole ribonucleotide (N5-CAIR).</text>
</comment>
<feature type="region of interest" description="Disordered" evidence="11">
    <location>
        <begin position="310"/>
        <end position="340"/>
    </location>
</feature>
<comment type="catalytic activity">
    <reaction evidence="6">
        <text>5-methylaminomethyl-2-thiouridine(34) in tRNA + selenophosphate + (2E)-geranyl diphosphate + H2O + H(+) = 5-methylaminomethyl-2-selenouridine(34) in tRNA + (2E)-thiogeraniol + phosphate + diphosphate</text>
        <dbReference type="Rhea" id="RHEA:42716"/>
        <dbReference type="Rhea" id="RHEA-COMP:10195"/>
        <dbReference type="Rhea" id="RHEA-COMP:10196"/>
        <dbReference type="ChEBI" id="CHEBI:15377"/>
        <dbReference type="ChEBI" id="CHEBI:15378"/>
        <dbReference type="ChEBI" id="CHEBI:16144"/>
        <dbReference type="ChEBI" id="CHEBI:33019"/>
        <dbReference type="ChEBI" id="CHEBI:43474"/>
        <dbReference type="ChEBI" id="CHEBI:58057"/>
        <dbReference type="ChEBI" id="CHEBI:74455"/>
        <dbReference type="ChEBI" id="CHEBI:82743"/>
        <dbReference type="ChEBI" id="CHEBI:143703"/>
        <dbReference type="EC" id="2.9.1.3"/>
    </reaction>
    <physiologicalReaction direction="left-to-right" evidence="6">
        <dbReference type="Rhea" id="RHEA:42717"/>
    </physiologicalReaction>
</comment>
<dbReference type="GO" id="GO:0004638">
    <property type="term" value="F:phosphoribosylaminoimidazole carboxylase activity"/>
    <property type="evidence" value="ECO:0007669"/>
    <property type="project" value="InterPro"/>
</dbReference>
<feature type="domain" description="Rhodanese" evidence="12">
    <location>
        <begin position="404"/>
        <end position="527"/>
    </location>
</feature>
<dbReference type="SUPFAM" id="SSF52821">
    <property type="entry name" value="Rhodanese/Cell cycle control phosphatase"/>
    <property type="match status" value="1"/>
</dbReference>
<dbReference type="FunFam" id="3.30.470.20:FF:000034">
    <property type="entry name" value="N5-carboxyaminoimidazole ribonucleotide synthase"/>
    <property type="match status" value="1"/>
</dbReference>
<comment type="catalytic activity">
    <reaction evidence="9 10">
        <text>5-amino-1-(5-phospho-beta-D-ribosyl)imidazole + hydrogencarbonate + ATP = 5-carboxyamino-1-(5-phospho-D-ribosyl)imidazole + ADP + phosphate + 2 H(+)</text>
        <dbReference type="Rhea" id="RHEA:19317"/>
        <dbReference type="ChEBI" id="CHEBI:15378"/>
        <dbReference type="ChEBI" id="CHEBI:17544"/>
        <dbReference type="ChEBI" id="CHEBI:30616"/>
        <dbReference type="ChEBI" id="CHEBI:43474"/>
        <dbReference type="ChEBI" id="CHEBI:58730"/>
        <dbReference type="ChEBI" id="CHEBI:137981"/>
        <dbReference type="ChEBI" id="CHEBI:456216"/>
        <dbReference type="EC" id="6.3.4.18"/>
    </reaction>
</comment>
<protein>
    <recommendedName>
        <fullName evidence="9 10">N5-carboxyaminoimidazole ribonucleotide synthase</fullName>
        <shortName evidence="9 10">N5-CAIR synthase</shortName>
        <ecNumber evidence="9 10">6.3.4.18</ecNumber>
    </recommendedName>
    <alternativeName>
        <fullName evidence="9 10">5-(carboxyamino)imidazole ribonucleotide synthetase</fullName>
    </alternativeName>
</protein>
<dbReference type="InterPro" id="IPR011054">
    <property type="entry name" value="Rudment_hybrid_motif"/>
</dbReference>
<dbReference type="PROSITE" id="PS50206">
    <property type="entry name" value="RHODANESE_3"/>
    <property type="match status" value="1"/>
</dbReference>
<proteinExistence type="inferred from homology"/>
<keyword evidence="1" id="KW-0808">Transferase</keyword>
<comment type="pathway">
    <text evidence="9 10">Purine metabolism; IMP biosynthesis via de novo pathway; 5-amino-1-(5-phospho-D-ribosyl)imidazole-4-carboxylate from 5-amino-1-(5-phospho-D-ribosyl)imidazole (N5-CAIR route): step 1/2.</text>
</comment>
<evidence type="ECO:0000313" key="15">
    <source>
        <dbReference type="Proteomes" id="UP000254545"/>
    </source>
</evidence>
<dbReference type="NCBIfam" id="TIGR01161">
    <property type="entry name" value="purK"/>
    <property type="match status" value="1"/>
</dbReference>
<sequence length="690" mass="76557">MKQVCVLGNGQLGRMLRQAGEPLGIAVWPVGLEADPEAVPFQQSVITAEIERWPETALTRELARHPAFVNRDVFPIIADRLTQKQLFDKLGLATAPWQLLADKSEWPTVFARLGELAIVKRRVGGYDGRGQWRLRADETAQLPEDNYGECIVEQGINFSGEVSLVGARAHDGSTVFYPLTRNLHQDGILRASVAFPQANARQQEQAESMLTAIMNELNYVGVMAMECFVTAEGLLINELAPRVHNSGHWTQNGASISQFELHLRAITDLPLPPPVVNSPSVMINLIGTDLNYDWLKLPLVHLHWYDKEVRPGRKSRPPEPHRQRYRSPERDAGSDQAAAAAGVHQRPVLGAIAAQLSPACRGFDLSPSPAHLEARTIPPCCKAHFCFDFRGYPMTNGMDYRAILASDTPLIDVRAPVEFSQSAMPAAINLPLMNDEERAAVGTCYKRQGPEAALAIGHKLVDGDLRASRIQAWLEACARYPHGYLCCARGGQRSHIVQQWLKDAGVEYPLIVGGYKALRQAAIQATDELVQRPIVLIGGCTGNGKTQLVCSRPDGIDLEGLAHHRGSSFGRTLQDQHPQATFENHLAVSLLKKAEQQARWVLEDEGHMIGANHLPECLRLRMAQSPLAVVEDPFDVRLERLREEYFDRMYRDFIAAYGEEKGWQAYGEYLHHGLFAIRSRLGAAAFCSVD</sequence>
<dbReference type="NCBIfam" id="NF008749">
    <property type="entry name" value="PRK11784.1-1"/>
    <property type="match status" value="1"/>
</dbReference>
<dbReference type="NCBIfam" id="NF008751">
    <property type="entry name" value="PRK11784.1-3"/>
    <property type="match status" value="1"/>
</dbReference>
<dbReference type="Proteomes" id="UP000254545">
    <property type="component" value="Unassembled WGS sequence"/>
</dbReference>
<feature type="binding site" evidence="9">
    <location>
        <begin position="125"/>
        <end position="131"/>
    </location>
    <ligand>
        <name>ATP</name>
        <dbReference type="ChEBI" id="CHEBI:30616"/>
    </ligand>
</feature>
<dbReference type="InterPro" id="IPR058840">
    <property type="entry name" value="AAA_SelU"/>
</dbReference>
<gene>
    <name evidence="9 10 14" type="primary">purK</name>
    <name evidence="14" type="ORF">NCTC9177_02718</name>
</gene>
<dbReference type="EMBL" id="UGKR01000003">
    <property type="protein sequence ID" value="STS88858.1"/>
    <property type="molecule type" value="Genomic_DNA"/>
</dbReference>
<dbReference type="UniPathway" id="UPA00074">
    <property type="reaction ID" value="UER00942"/>
</dbReference>
<evidence type="ECO:0000256" key="9">
    <source>
        <dbReference type="HAMAP-Rule" id="MF_01928"/>
    </source>
</evidence>
<dbReference type="InterPro" id="IPR001763">
    <property type="entry name" value="Rhodanese-like_dom"/>
</dbReference>
<feature type="binding site" evidence="9">
    <location>
        <position position="184"/>
    </location>
    <ligand>
        <name>ATP</name>
        <dbReference type="ChEBI" id="CHEBI:30616"/>
    </ligand>
</feature>
<dbReference type="GO" id="GO:0005524">
    <property type="term" value="F:ATP binding"/>
    <property type="evidence" value="ECO:0007669"/>
    <property type="project" value="UniProtKB-UniRule"/>
</dbReference>
<dbReference type="PANTHER" id="PTHR30401:SF0">
    <property type="entry name" value="TRNA 2-SELENOURIDINE SYNTHASE"/>
    <property type="match status" value="1"/>
</dbReference>
<dbReference type="NCBIfam" id="TIGR03167">
    <property type="entry name" value="tRNA_sel_U_synt"/>
    <property type="match status" value="1"/>
</dbReference>
<dbReference type="SUPFAM" id="SSF56059">
    <property type="entry name" value="Glutathione synthetase ATP-binding domain-like"/>
    <property type="match status" value="1"/>
</dbReference>
<keyword evidence="9 10" id="KW-0436">Ligase</keyword>
<keyword evidence="3 9" id="KW-0658">Purine biosynthesis</keyword>
<evidence type="ECO:0000256" key="10">
    <source>
        <dbReference type="RuleBase" id="RU361200"/>
    </source>
</evidence>
<evidence type="ECO:0000256" key="8">
    <source>
        <dbReference type="ARBA" id="ARBA00060843"/>
    </source>
</evidence>
<feature type="binding site" evidence="9">
    <location>
        <position position="161"/>
    </location>
    <ligand>
        <name>ATP</name>
        <dbReference type="ChEBI" id="CHEBI:30616"/>
    </ligand>
</feature>
<accession>A0A7H4MEV8</accession>
<dbReference type="InterPro" id="IPR013815">
    <property type="entry name" value="ATP_grasp_subdomain_1"/>
</dbReference>
<feature type="binding site" evidence="9">
    <location>
        <position position="80"/>
    </location>
    <ligand>
        <name>ATP</name>
        <dbReference type="ChEBI" id="CHEBI:30616"/>
    </ligand>
</feature>
<dbReference type="SUPFAM" id="SSF51246">
    <property type="entry name" value="Rudiment single hybrid motif"/>
    <property type="match status" value="1"/>
</dbReference>
<reference evidence="14 15" key="1">
    <citation type="submission" date="2018-06" db="EMBL/GenBank/DDBJ databases">
        <authorList>
            <consortium name="Pathogen Informatics"/>
            <person name="Doyle S."/>
        </authorList>
    </citation>
    <scope>NUCLEOTIDE SEQUENCE [LARGE SCALE GENOMIC DNA]</scope>
    <source>
        <strain evidence="14 15">NCTC9177</strain>
    </source>
</reference>
<dbReference type="Gene3D" id="3.30.470.20">
    <property type="entry name" value="ATP-grasp fold, B domain"/>
    <property type="match status" value="1"/>
</dbReference>
<dbReference type="SUPFAM" id="SSF52440">
    <property type="entry name" value="PreATP-grasp domain"/>
    <property type="match status" value="1"/>
</dbReference>
<keyword evidence="5" id="KW-0711">Selenium</keyword>
<evidence type="ECO:0000256" key="2">
    <source>
        <dbReference type="ARBA" id="ARBA00022741"/>
    </source>
</evidence>
<evidence type="ECO:0000259" key="12">
    <source>
        <dbReference type="PROSITE" id="PS50206"/>
    </source>
</evidence>